<sequence>MEKFNKVIAKVDGLFEYVGGLFCFLLMISVVLQVLGRYFFKHDLIPGIYNIIESYLFPIVVLLALGGSYRVELWPKLDIFIEQLDPAKRRSVNLVTLSIEFLLYFLITIFTANYALKMVNEGRLMQAGATMYPLYPVLCIVPFAFFILSLEIIIKIYKAKDKQV</sequence>
<dbReference type="OrthoDB" id="7866619at2"/>
<dbReference type="Pfam" id="PF04290">
    <property type="entry name" value="DctQ"/>
    <property type="match status" value="1"/>
</dbReference>
<keyword evidence="3" id="KW-1003">Cell membrane</keyword>
<gene>
    <name evidence="11" type="ORF">DSCW_05110</name>
</gene>
<comment type="similarity">
    <text evidence="8">Belongs to the TRAP transporter small permease family.</text>
</comment>
<keyword evidence="12" id="KW-1185">Reference proteome</keyword>
<feature type="transmembrane region" description="Helical" evidence="9">
    <location>
        <begin position="134"/>
        <end position="154"/>
    </location>
</feature>
<proteinExistence type="inferred from homology"/>
<dbReference type="Proteomes" id="UP000427769">
    <property type="component" value="Chromosome"/>
</dbReference>
<feature type="domain" description="Tripartite ATP-independent periplasmic transporters DctQ component" evidence="10">
    <location>
        <begin position="26"/>
        <end position="158"/>
    </location>
</feature>
<name>A0A5K7Z3N9_9BACT</name>
<evidence type="ECO:0000256" key="7">
    <source>
        <dbReference type="ARBA" id="ARBA00023136"/>
    </source>
</evidence>
<reference evidence="11 12" key="1">
    <citation type="submission" date="2019-11" db="EMBL/GenBank/DDBJ databases">
        <title>Comparative genomics of hydrocarbon-degrading Desulfosarcina strains.</title>
        <authorList>
            <person name="Watanabe M."/>
            <person name="Kojima H."/>
            <person name="Fukui M."/>
        </authorList>
    </citation>
    <scope>NUCLEOTIDE SEQUENCE [LARGE SCALE GENOMIC DNA]</scope>
    <source>
        <strain evidence="11 12">PP31</strain>
    </source>
</reference>
<dbReference type="KEGG" id="dwd:DSCW_05110"/>
<keyword evidence="6 9" id="KW-1133">Transmembrane helix</keyword>
<evidence type="ECO:0000259" key="10">
    <source>
        <dbReference type="Pfam" id="PF04290"/>
    </source>
</evidence>
<keyword evidence="2" id="KW-0813">Transport</keyword>
<keyword evidence="5 9" id="KW-0812">Transmembrane</keyword>
<evidence type="ECO:0000256" key="6">
    <source>
        <dbReference type="ARBA" id="ARBA00022989"/>
    </source>
</evidence>
<evidence type="ECO:0000256" key="9">
    <source>
        <dbReference type="SAM" id="Phobius"/>
    </source>
</evidence>
<keyword evidence="4" id="KW-0997">Cell inner membrane</keyword>
<dbReference type="EMBL" id="AP021875">
    <property type="protein sequence ID" value="BBO73094.1"/>
    <property type="molecule type" value="Genomic_DNA"/>
</dbReference>
<evidence type="ECO:0000256" key="8">
    <source>
        <dbReference type="ARBA" id="ARBA00038436"/>
    </source>
</evidence>
<evidence type="ECO:0000256" key="4">
    <source>
        <dbReference type="ARBA" id="ARBA00022519"/>
    </source>
</evidence>
<accession>A0A5K7Z3N9</accession>
<comment type="subcellular location">
    <subcellularLocation>
        <location evidence="1">Cell inner membrane</location>
        <topology evidence="1">Multi-pass membrane protein</topology>
    </subcellularLocation>
</comment>
<evidence type="ECO:0000313" key="12">
    <source>
        <dbReference type="Proteomes" id="UP000427769"/>
    </source>
</evidence>
<dbReference type="RefSeq" id="WP_155302233.1">
    <property type="nucleotide sequence ID" value="NZ_AP021875.1"/>
</dbReference>
<feature type="transmembrane region" description="Helical" evidence="9">
    <location>
        <begin position="21"/>
        <end position="40"/>
    </location>
</feature>
<evidence type="ECO:0000313" key="11">
    <source>
        <dbReference type="EMBL" id="BBO73094.1"/>
    </source>
</evidence>
<organism evidence="11 12">
    <name type="scientific">Desulfosarcina widdelii</name>
    <dbReference type="NCBI Taxonomy" id="947919"/>
    <lineage>
        <taxon>Bacteria</taxon>
        <taxon>Pseudomonadati</taxon>
        <taxon>Thermodesulfobacteriota</taxon>
        <taxon>Desulfobacteria</taxon>
        <taxon>Desulfobacterales</taxon>
        <taxon>Desulfosarcinaceae</taxon>
        <taxon>Desulfosarcina</taxon>
    </lineage>
</organism>
<keyword evidence="7 9" id="KW-0472">Membrane</keyword>
<dbReference type="InterPro" id="IPR055348">
    <property type="entry name" value="DctQ"/>
</dbReference>
<dbReference type="PANTHER" id="PTHR35011">
    <property type="entry name" value="2,3-DIKETO-L-GULONATE TRAP TRANSPORTER SMALL PERMEASE PROTEIN YIAM"/>
    <property type="match status" value="1"/>
</dbReference>
<protein>
    <recommendedName>
        <fullName evidence="10">Tripartite ATP-independent periplasmic transporters DctQ component domain-containing protein</fullName>
    </recommendedName>
</protein>
<evidence type="ECO:0000256" key="5">
    <source>
        <dbReference type="ARBA" id="ARBA00022692"/>
    </source>
</evidence>
<dbReference type="InterPro" id="IPR007387">
    <property type="entry name" value="TRAP_DctQ"/>
</dbReference>
<dbReference type="AlphaFoldDB" id="A0A5K7Z3N9"/>
<evidence type="ECO:0000256" key="1">
    <source>
        <dbReference type="ARBA" id="ARBA00004429"/>
    </source>
</evidence>
<feature type="transmembrane region" description="Helical" evidence="9">
    <location>
        <begin position="92"/>
        <end position="114"/>
    </location>
</feature>
<feature type="transmembrane region" description="Helical" evidence="9">
    <location>
        <begin position="52"/>
        <end position="71"/>
    </location>
</feature>
<evidence type="ECO:0000256" key="2">
    <source>
        <dbReference type="ARBA" id="ARBA00022448"/>
    </source>
</evidence>
<evidence type="ECO:0000256" key="3">
    <source>
        <dbReference type="ARBA" id="ARBA00022475"/>
    </source>
</evidence>
<dbReference type="GO" id="GO:0005886">
    <property type="term" value="C:plasma membrane"/>
    <property type="evidence" value="ECO:0007669"/>
    <property type="project" value="UniProtKB-SubCell"/>
</dbReference>